<dbReference type="InterPro" id="IPR013217">
    <property type="entry name" value="Methyltransf_12"/>
</dbReference>
<organism evidence="2 3">
    <name type="scientific">Lysinibacillus sphaericus OT4b.31</name>
    <dbReference type="NCBI Taxonomy" id="1285586"/>
    <lineage>
        <taxon>Bacteria</taxon>
        <taxon>Bacillati</taxon>
        <taxon>Bacillota</taxon>
        <taxon>Bacilli</taxon>
        <taxon>Bacillales</taxon>
        <taxon>Bacillaceae</taxon>
        <taxon>Lysinibacillus</taxon>
    </lineage>
</organism>
<proteinExistence type="predicted"/>
<comment type="caution">
    <text evidence="2">The sequence shown here is derived from an EMBL/GenBank/DDBJ whole genome shotgun (WGS) entry which is preliminary data.</text>
</comment>
<dbReference type="CDD" id="cd02440">
    <property type="entry name" value="AdoMet_MTases"/>
    <property type="match status" value="1"/>
</dbReference>
<dbReference type="eggNOG" id="COG2226">
    <property type="taxonomic scope" value="Bacteria"/>
</dbReference>
<dbReference type="Pfam" id="PF08242">
    <property type="entry name" value="Methyltransf_12"/>
    <property type="match status" value="1"/>
</dbReference>
<dbReference type="SUPFAM" id="SSF53335">
    <property type="entry name" value="S-adenosyl-L-methionine-dependent methyltransferases"/>
    <property type="match status" value="1"/>
</dbReference>
<dbReference type="EMBL" id="AQPX01000008">
    <property type="protein sequence ID" value="EON73613.1"/>
    <property type="molecule type" value="Genomic_DNA"/>
</dbReference>
<name>R7ZHR0_LYSSH</name>
<dbReference type="PATRIC" id="fig|1285586.5.peg.618"/>
<gene>
    <name evidence="2" type="ORF">H131_03089</name>
</gene>
<sequence length="236" mass="27008">MKEQLQNWHNPTVYTYQQTIRQKIIGYDLIYDVMTNMLQNHPCTDRMLIVGAGGGQELLTLGSTFPSTKFIAVDTSSSMLQLAEQHINQLNVPLNVEWYPTDLLSLKIDEPFDIATCHLVLHFIEDFDEKKALLKKIAENLKDGSVLFLSSINADLTALTFKQQLSYWQSSMRQNGISQDDWQRFEQSFGMTTHPIDMETLVNLLQEVGFPTVIPYFKSHMIDALVAIKEDAKRGF</sequence>
<protein>
    <submittedName>
        <fullName evidence="2">Transposase, IS605 OrfB</fullName>
    </submittedName>
</protein>
<dbReference type="HOGENOM" id="CLU_081790_0_0_9"/>
<dbReference type="PANTHER" id="PTHR43861">
    <property type="entry name" value="TRANS-ACONITATE 2-METHYLTRANSFERASE-RELATED"/>
    <property type="match status" value="1"/>
</dbReference>
<dbReference type="Proteomes" id="UP000013911">
    <property type="component" value="Unassembled WGS sequence"/>
</dbReference>
<evidence type="ECO:0000313" key="2">
    <source>
        <dbReference type="EMBL" id="EON73613.1"/>
    </source>
</evidence>
<dbReference type="OrthoDB" id="213472at2"/>
<accession>R7ZHR0</accession>
<evidence type="ECO:0000313" key="3">
    <source>
        <dbReference type="Proteomes" id="UP000013911"/>
    </source>
</evidence>
<dbReference type="RefSeq" id="WP_010857582.1">
    <property type="nucleotide sequence ID" value="NZ_KB933398.1"/>
</dbReference>
<dbReference type="InterPro" id="IPR029063">
    <property type="entry name" value="SAM-dependent_MTases_sf"/>
</dbReference>
<feature type="domain" description="Methyltransferase type 12" evidence="1">
    <location>
        <begin position="48"/>
        <end position="147"/>
    </location>
</feature>
<evidence type="ECO:0000259" key="1">
    <source>
        <dbReference type="Pfam" id="PF08242"/>
    </source>
</evidence>
<dbReference type="AlphaFoldDB" id="R7ZHR0"/>
<dbReference type="Gene3D" id="3.40.50.150">
    <property type="entry name" value="Vaccinia Virus protein VP39"/>
    <property type="match status" value="1"/>
</dbReference>
<reference evidence="2 3" key="1">
    <citation type="submission" date="2013-04" db="EMBL/GenBank/DDBJ databases">
        <title>Draft genome of the heavy metal tolerant bacterium Lysinibacillus sphaericus strain OT4b.31.</title>
        <authorList>
            <person name="Pena-Montenegro T.D."/>
            <person name="Dussan J."/>
        </authorList>
    </citation>
    <scope>NUCLEOTIDE SEQUENCE [LARGE SCALE GENOMIC DNA]</scope>
    <source>
        <strain evidence="2 3">OT4b.31</strain>
    </source>
</reference>